<proteinExistence type="predicted"/>
<dbReference type="Pfam" id="PF13460">
    <property type="entry name" value="NAD_binding_10"/>
    <property type="match status" value="1"/>
</dbReference>
<gene>
    <name evidence="2" type="ORF">OIU77_021314</name>
</gene>
<reference evidence="2" key="1">
    <citation type="submission" date="2022-10" db="EMBL/GenBank/DDBJ databases">
        <authorList>
            <person name="Hyden B.L."/>
            <person name="Feng K."/>
            <person name="Yates T."/>
            <person name="Jawdy S."/>
            <person name="Smart L.B."/>
            <person name="Muchero W."/>
        </authorList>
    </citation>
    <scope>NUCLEOTIDE SEQUENCE</scope>
    <source>
        <tissue evidence="2">Shoot tip</tissue>
    </source>
</reference>
<dbReference type="InterPro" id="IPR016040">
    <property type="entry name" value="NAD(P)-bd_dom"/>
</dbReference>
<protein>
    <recommendedName>
        <fullName evidence="1">NAD(P)-binding domain-containing protein</fullName>
    </recommendedName>
</protein>
<dbReference type="InterPro" id="IPR051207">
    <property type="entry name" value="ComplexI_NDUFA9_subunit"/>
</dbReference>
<feature type="domain" description="NAD(P)-binding" evidence="1">
    <location>
        <begin position="69"/>
        <end position="213"/>
    </location>
</feature>
<dbReference type="SUPFAM" id="SSF51735">
    <property type="entry name" value="NAD(P)-binding Rossmann-fold domains"/>
    <property type="match status" value="1"/>
</dbReference>
<dbReference type="PANTHER" id="PTHR12126:SF8">
    <property type="entry name" value="NAD(P)-BINDING ROSSMANN-FOLD SUPERFAMILY PROTEIN"/>
    <property type="match status" value="1"/>
</dbReference>
<reference evidence="2" key="2">
    <citation type="journal article" date="2023" name="Int. J. Mol. Sci.">
        <title>De Novo Assembly and Annotation of 11 Diverse Shrub Willow (Salix) Genomes Reveals Novel Gene Organization in Sex-Linked Regions.</title>
        <authorList>
            <person name="Hyden B."/>
            <person name="Feng K."/>
            <person name="Yates T.B."/>
            <person name="Jawdy S."/>
            <person name="Cereghino C."/>
            <person name="Smart L.B."/>
            <person name="Muchero W."/>
        </authorList>
    </citation>
    <scope>NUCLEOTIDE SEQUENCE</scope>
    <source>
        <tissue evidence="2">Shoot tip</tissue>
    </source>
</reference>
<evidence type="ECO:0000259" key="1">
    <source>
        <dbReference type="Pfam" id="PF13460"/>
    </source>
</evidence>
<comment type="caution">
    <text evidence="2">The sequence shown here is derived from an EMBL/GenBank/DDBJ whole genome shotgun (WGS) entry which is preliminary data.</text>
</comment>
<dbReference type="PANTHER" id="PTHR12126">
    <property type="entry name" value="NADH-UBIQUINONE OXIDOREDUCTASE 39 KDA SUBUNIT-RELATED"/>
    <property type="match status" value="1"/>
</dbReference>
<organism evidence="2 3">
    <name type="scientific">Salix suchowensis</name>
    <dbReference type="NCBI Taxonomy" id="1278906"/>
    <lineage>
        <taxon>Eukaryota</taxon>
        <taxon>Viridiplantae</taxon>
        <taxon>Streptophyta</taxon>
        <taxon>Embryophyta</taxon>
        <taxon>Tracheophyta</taxon>
        <taxon>Spermatophyta</taxon>
        <taxon>Magnoliopsida</taxon>
        <taxon>eudicotyledons</taxon>
        <taxon>Gunneridae</taxon>
        <taxon>Pentapetalae</taxon>
        <taxon>rosids</taxon>
        <taxon>fabids</taxon>
        <taxon>Malpighiales</taxon>
        <taxon>Salicaceae</taxon>
        <taxon>Saliceae</taxon>
        <taxon>Salix</taxon>
    </lineage>
</organism>
<evidence type="ECO:0000313" key="2">
    <source>
        <dbReference type="EMBL" id="KAJ6396258.1"/>
    </source>
</evidence>
<name>A0ABQ9CAC4_9ROSI</name>
<dbReference type="EMBL" id="JAPFFI010000004">
    <property type="protein sequence ID" value="KAJ6396258.1"/>
    <property type="molecule type" value="Genomic_DNA"/>
</dbReference>
<dbReference type="Proteomes" id="UP001141253">
    <property type="component" value="Chromosome 4"/>
</dbReference>
<accession>A0ABQ9CAC4</accession>
<sequence>MKKAIISRLLHSQSPPFLKPNYYRDRSLFAARNGRFLSTGSEKVDGSSKLEEAERVEFTPPKEKLLVLGGNGFVGSHICIEALAHGLDVSSLSRSGKSSLHDPWANDIVWHQGDLLSPDSLGNAMNGVTSVISCVGGFGSNSYMYDINGTANINAIRAASEQGVKRFVYISAADFGLVNYLLKGYYAGKRSTETELLDKFLHGGVILRPGFIHGTRRVGSLHLPLSIIGAPLEMVLRHAKLLTHLPLIGPLLIPPVNVTSVAKVAVRAAVDPAFPSGVVDIDAQDCARSMAALDKMADRMEFDKCNLPFSSNHKADFIQQYGSDQRLTLRALRGN</sequence>
<evidence type="ECO:0000313" key="3">
    <source>
        <dbReference type="Proteomes" id="UP001141253"/>
    </source>
</evidence>
<dbReference type="Gene3D" id="3.40.50.720">
    <property type="entry name" value="NAD(P)-binding Rossmann-like Domain"/>
    <property type="match status" value="1"/>
</dbReference>
<dbReference type="InterPro" id="IPR036291">
    <property type="entry name" value="NAD(P)-bd_dom_sf"/>
</dbReference>
<keyword evidence="3" id="KW-1185">Reference proteome</keyword>